<evidence type="ECO:0000259" key="4">
    <source>
        <dbReference type="PROSITE" id="PS50949"/>
    </source>
</evidence>
<dbReference type="PANTHER" id="PTHR44846:SF5">
    <property type="entry name" value="HTH-TYPE TRANSCRIPTIONAL REGULATOR GMUR"/>
    <property type="match status" value="1"/>
</dbReference>
<dbReference type="Gene3D" id="1.10.10.10">
    <property type="entry name" value="Winged helix-like DNA-binding domain superfamily/Winged helix DNA-binding domain"/>
    <property type="match status" value="1"/>
</dbReference>
<evidence type="ECO:0000256" key="2">
    <source>
        <dbReference type="ARBA" id="ARBA00023125"/>
    </source>
</evidence>
<keyword evidence="2" id="KW-0238">DNA-binding</keyword>
<protein>
    <submittedName>
        <fullName evidence="5">GntR family transcriptional regulator</fullName>
    </submittedName>
</protein>
<comment type="caution">
    <text evidence="5">The sequence shown here is derived from an EMBL/GenBank/DDBJ whole genome shotgun (WGS) entry which is preliminary data.</text>
</comment>
<dbReference type="PANTHER" id="PTHR44846">
    <property type="entry name" value="MANNOSYL-D-GLYCERATE TRANSPORT/METABOLISM SYSTEM REPRESSOR MNGR-RELATED"/>
    <property type="match status" value="1"/>
</dbReference>
<evidence type="ECO:0000256" key="1">
    <source>
        <dbReference type="ARBA" id="ARBA00023015"/>
    </source>
</evidence>
<dbReference type="SUPFAM" id="SSF64288">
    <property type="entry name" value="Chorismate lyase-like"/>
    <property type="match status" value="1"/>
</dbReference>
<dbReference type="EMBL" id="JAUSUF010000001">
    <property type="protein sequence ID" value="MDQ0148760.1"/>
    <property type="molecule type" value="Genomic_DNA"/>
</dbReference>
<dbReference type="Gene3D" id="3.40.1410.10">
    <property type="entry name" value="Chorismate lyase-like"/>
    <property type="match status" value="1"/>
</dbReference>
<keyword evidence="6" id="KW-1185">Reference proteome</keyword>
<evidence type="ECO:0000313" key="5">
    <source>
        <dbReference type="EMBL" id="MDQ0148760.1"/>
    </source>
</evidence>
<feature type="domain" description="HTH gntR-type" evidence="4">
    <location>
        <begin position="1"/>
        <end position="69"/>
    </location>
</feature>
<keyword evidence="1" id="KW-0805">Transcription regulation</keyword>
<organism evidence="5 6">
    <name type="scientific">Eubacterium multiforme</name>
    <dbReference type="NCBI Taxonomy" id="83339"/>
    <lineage>
        <taxon>Bacteria</taxon>
        <taxon>Bacillati</taxon>
        <taxon>Bacillota</taxon>
        <taxon>Clostridia</taxon>
        <taxon>Eubacteriales</taxon>
        <taxon>Eubacteriaceae</taxon>
        <taxon>Eubacterium</taxon>
    </lineage>
</organism>
<dbReference type="Pfam" id="PF00392">
    <property type="entry name" value="GntR"/>
    <property type="match status" value="1"/>
</dbReference>
<keyword evidence="3" id="KW-0804">Transcription</keyword>
<dbReference type="InterPro" id="IPR050679">
    <property type="entry name" value="Bact_HTH_transcr_reg"/>
</dbReference>
<dbReference type="InterPro" id="IPR036388">
    <property type="entry name" value="WH-like_DNA-bd_sf"/>
</dbReference>
<evidence type="ECO:0000256" key="3">
    <source>
        <dbReference type="ARBA" id="ARBA00023163"/>
    </source>
</evidence>
<dbReference type="InterPro" id="IPR036390">
    <property type="entry name" value="WH_DNA-bd_sf"/>
</dbReference>
<dbReference type="RefSeq" id="WP_307483193.1">
    <property type="nucleotide sequence ID" value="NZ_JAUSUF010000001.1"/>
</dbReference>
<evidence type="ECO:0000313" key="6">
    <source>
        <dbReference type="Proteomes" id="UP001228504"/>
    </source>
</evidence>
<dbReference type="InterPro" id="IPR028978">
    <property type="entry name" value="Chorismate_lyase_/UTRA_dom_sf"/>
</dbReference>
<sequence length="236" mass="27524">MVKYEKIAFSLKDDILNEKYKANEQLPFEKELCEKFNASKMTVKKALDILVNEGLIVKRRGSGTFVKDLTKEDLLYLSEKKQFLGLTKAEAAHDIKSDLLDFKIINANKKVASVLKIDEDDFVCFINRVRYVDKEPLVIEKTYMPLYIVEGIKKADALDSVYNFLENKLKLKIQSAHSTVRAEKPNEIDKKYMLLKDDEPVIEVEKIGYLENGKVFEYSFSRHRYDRFEFKAVTIR</sequence>
<dbReference type="SUPFAM" id="SSF46785">
    <property type="entry name" value="Winged helix' DNA-binding domain"/>
    <property type="match status" value="1"/>
</dbReference>
<proteinExistence type="predicted"/>
<dbReference type="Proteomes" id="UP001228504">
    <property type="component" value="Unassembled WGS sequence"/>
</dbReference>
<name>A0ABT9UQ44_9FIRM</name>
<dbReference type="SMART" id="SM00866">
    <property type="entry name" value="UTRA"/>
    <property type="match status" value="1"/>
</dbReference>
<dbReference type="CDD" id="cd07377">
    <property type="entry name" value="WHTH_GntR"/>
    <property type="match status" value="1"/>
</dbReference>
<dbReference type="PRINTS" id="PR00035">
    <property type="entry name" value="HTHGNTR"/>
</dbReference>
<dbReference type="InterPro" id="IPR000524">
    <property type="entry name" value="Tscrpt_reg_HTH_GntR"/>
</dbReference>
<dbReference type="Pfam" id="PF07702">
    <property type="entry name" value="UTRA"/>
    <property type="match status" value="1"/>
</dbReference>
<accession>A0ABT9UQ44</accession>
<reference evidence="5 6" key="1">
    <citation type="submission" date="2023-07" db="EMBL/GenBank/DDBJ databases">
        <title>Genomic Encyclopedia of Type Strains, Phase IV (KMG-IV): sequencing the most valuable type-strain genomes for metagenomic binning, comparative biology and taxonomic classification.</title>
        <authorList>
            <person name="Goeker M."/>
        </authorList>
    </citation>
    <scope>NUCLEOTIDE SEQUENCE [LARGE SCALE GENOMIC DNA]</scope>
    <source>
        <strain evidence="5 6">DSM 20694</strain>
    </source>
</reference>
<dbReference type="InterPro" id="IPR011663">
    <property type="entry name" value="UTRA"/>
</dbReference>
<gene>
    <name evidence="5" type="ORF">J2S18_000677</name>
</gene>
<dbReference type="SMART" id="SM00345">
    <property type="entry name" value="HTH_GNTR"/>
    <property type="match status" value="1"/>
</dbReference>
<dbReference type="PROSITE" id="PS50949">
    <property type="entry name" value="HTH_GNTR"/>
    <property type="match status" value="1"/>
</dbReference>